<dbReference type="SUPFAM" id="SSF53697">
    <property type="entry name" value="SIS domain"/>
    <property type="match status" value="1"/>
</dbReference>
<dbReference type="CDD" id="cd05006">
    <property type="entry name" value="SIS_GmhA"/>
    <property type="match status" value="1"/>
</dbReference>
<feature type="binding site" evidence="10">
    <location>
        <begin position="125"/>
        <end position="127"/>
    </location>
    <ligand>
        <name>substrate</name>
    </ligand>
</feature>
<keyword evidence="13" id="KW-1185">Reference proteome</keyword>
<feature type="binding site" evidence="10">
    <location>
        <position position="130"/>
    </location>
    <ligand>
        <name>substrate</name>
    </ligand>
</feature>
<dbReference type="GO" id="GO:0008968">
    <property type="term" value="F:D-sedoheptulose 7-phosphate isomerase activity"/>
    <property type="evidence" value="ECO:0007669"/>
    <property type="project" value="UniProtKB-UniRule"/>
</dbReference>
<dbReference type="Gene3D" id="3.40.50.10490">
    <property type="entry name" value="Glucose-6-phosphate isomerase like protein, domain 1"/>
    <property type="match status" value="1"/>
</dbReference>
<comment type="pathway">
    <text evidence="10">Carbohydrate biosynthesis; D-glycero-D-manno-heptose 7-phosphate biosynthesis; D-glycero-alpha-D-manno-heptose 7-phosphate and D-glycero-beta-D-manno-heptose 7-phosphate from sedoheptulose 7-phosphate: step 1/1.</text>
</comment>
<dbReference type="Proteomes" id="UP000196027">
    <property type="component" value="Chromosome"/>
</dbReference>
<comment type="subunit">
    <text evidence="10">Homotetramer.</text>
</comment>
<comment type="cofactor">
    <cofactor evidence="10">
        <name>Zn(2+)</name>
        <dbReference type="ChEBI" id="CHEBI:29105"/>
    </cofactor>
    <text evidence="10">Binds 1 zinc ion per subunit.</text>
</comment>
<feature type="domain" description="SIS" evidence="11">
    <location>
        <begin position="42"/>
        <end position="203"/>
    </location>
</feature>
<dbReference type="PANTHER" id="PTHR30390">
    <property type="entry name" value="SEDOHEPTULOSE 7-PHOSPHATE ISOMERASE / DNAA INITIATOR-ASSOCIATING FACTOR FOR REPLICATION INITIATION"/>
    <property type="match status" value="1"/>
</dbReference>
<dbReference type="EMBL" id="CP021425">
    <property type="protein sequence ID" value="ARU54842.1"/>
    <property type="molecule type" value="Genomic_DNA"/>
</dbReference>
<dbReference type="Pfam" id="PF13580">
    <property type="entry name" value="SIS_2"/>
    <property type="match status" value="1"/>
</dbReference>
<accession>A0A1Y0I2Z6</accession>
<feature type="binding site" evidence="10">
    <location>
        <begin position="99"/>
        <end position="100"/>
    </location>
    <ligand>
        <name>substrate</name>
    </ligand>
</feature>
<dbReference type="OrthoDB" id="9810929at2"/>
<keyword evidence="5 10" id="KW-0963">Cytoplasm</keyword>
<feature type="binding site" evidence="10">
    <location>
        <begin position="57"/>
        <end position="59"/>
    </location>
    <ligand>
        <name>substrate</name>
    </ligand>
</feature>
<proteinExistence type="inferred from homology"/>
<name>A0A1Y0I2Z6_9GAMM</name>
<protein>
    <recommendedName>
        <fullName evidence="10">Phosphoheptose isomerase</fullName>
        <ecNumber evidence="10">5.3.1.28</ecNumber>
    </recommendedName>
    <alternativeName>
        <fullName evidence="10">Sedoheptulose 7-phosphate isomerase</fullName>
    </alternativeName>
</protein>
<gene>
    <name evidence="10" type="primary">gmhA</name>
    <name evidence="12" type="ORF">OLMES_0750</name>
</gene>
<evidence type="ECO:0000313" key="13">
    <source>
        <dbReference type="Proteomes" id="UP000196027"/>
    </source>
</evidence>
<evidence type="ECO:0000256" key="5">
    <source>
        <dbReference type="ARBA" id="ARBA00022490"/>
    </source>
</evidence>
<reference evidence="12 13" key="1">
    <citation type="submission" date="2017-05" db="EMBL/GenBank/DDBJ databases">
        <title>Genomic insights into alkan degradation activity of Oleiphilus messinensis.</title>
        <authorList>
            <person name="Kozyavkin S.A."/>
            <person name="Slesarev A.I."/>
            <person name="Golyshin P.N."/>
            <person name="Korzhenkov A."/>
            <person name="Golyshina O.N."/>
            <person name="Toshchakov S.V."/>
        </authorList>
    </citation>
    <scope>NUCLEOTIDE SEQUENCE [LARGE SCALE GENOMIC DNA]</scope>
    <source>
        <strain evidence="12 13">ME102</strain>
    </source>
</reference>
<evidence type="ECO:0000259" key="11">
    <source>
        <dbReference type="PROSITE" id="PS51464"/>
    </source>
</evidence>
<dbReference type="GO" id="GO:0097367">
    <property type="term" value="F:carbohydrate derivative binding"/>
    <property type="evidence" value="ECO:0007669"/>
    <property type="project" value="InterPro"/>
</dbReference>
<comment type="function">
    <text evidence="2 10">Catalyzes the isomerization of sedoheptulose 7-phosphate in D-glycero-D-manno-heptose 7-phosphate.</text>
</comment>
<feature type="binding site" evidence="10">
    <location>
        <position position="184"/>
    </location>
    <ligand>
        <name>Zn(2+)</name>
        <dbReference type="ChEBI" id="CHEBI:29105"/>
    </ligand>
</feature>
<feature type="binding site" evidence="10">
    <location>
        <position position="70"/>
    </location>
    <ligand>
        <name>substrate</name>
    </ligand>
</feature>
<evidence type="ECO:0000256" key="2">
    <source>
        <dbReference type="ARBA" id="ARBA00003172"/>
    </source>
</evidence>
<feature type="binding site" evidence="10">
    <location>
        <position position="176"/>
    </location>
    <ligand>
        <name>Zn(2+)</name>
        <dbReference type="ChEBI" id="CHEBI:29105"/>
    </ligand>
</feature>
<evidence type="ECO:0000256" key="4">
    <source>
        <dbReference type="ARBA" id="ARBA00009894"/>
    </source>
</evidence>
<keyword evidence="7 10" id="KW-0862">Zinc</keyword>
<sequence>MTVKYPHTSLIAEHINRSVEAKTKLLNDASFLAALNTVAETCTDALLNGKKIVLAGNGGSAADAQHIAAELVGRYKKERRGLPAIAITTDTSALTAIGNDYGYEQVFARQVEALCQKGDVFIGITTSGNSKNILAAIHSARDIQCTTIGMTGCGGNIVDQADQTLSVPASETATIQECHIMIGHILCALIEENETLSQRPDQK</sequence>
<dbReference type="HAMAP" id="MF_00067">
    <property type="entry name" value="GmhA"/>
    <property type="match status" value="1"/>
</dbReference>
<dbReference type="UniPathway" id="UPA00041">
    <property type="reaction ID" value="UER00436"/>
</dbReference>
<evidence type="ECO:0000256" key="8">
    <source>
        <dbReference type="ARBA" id="ARBA00023235"/>
    </source>
</evidence>
<keyword evidence="8 10" id="KW-0413">Isomerase</keyword>
<evidence type="ECO:0000256" key="9">
    <source>
        <dbReference type="ARBA" id="ARBA00023277"/>
    </source>
</evidence>
<organism evidence="12 13">
    <name type="scientific">Oleiphilus messinensis</name>
    <dbReference type="NCBI Taxonomy" id="141451"/>
    <lineage>
        <taxon>Bacteria</taxon>
        <taxon>Pseudomonadati</taxon>
        <taxon>Pseudomonadota</taxon>
        <taxon>Gammaproteobacteria</taxon>
        <taxon>Oceanospirillales</taxon>
        <taxon>Oleiphilaceae</taxon>
        <taxon>Oleiphilus</taxon>
    </lineage>
</organism>
<dbReference type="PANTHER" id="PTHR30390:SF6">
    <property type="entry name" value="DNAA INITIATOR-ASSOCIATING PROTEIN DIAA"/>
    <property type="match status" value="1"/>
</dbReference>
<feature type="binding site" evidence="10">
    <location>
        <position position="176"/>
    </location>
    <ligand>
        <name>substrate</name>
    </ligand>
</feature>
<evidence type="ECO:0000256" key="10">
    <source>
        <dbReference type="HAMAP-Rule" id="MF_00067"/>
    </source>
</evidence>
<evidence type="ECO:0000313" key="12">
    <source>
        <dbReference type="EMBL" id="ARU54842.1"/>
    </source>
</evidence>
<feature type="binding site" evidence="10">
    <location>
        <position position="70"/>
    </location>
    <ligand>
        <name>Zn(2+)</name>
        <dbReference type="ChEBI" id="CHEBI:29105"/>
    </ligand>
</feature>
<evidence type="ECO:0000256" key="1">
    <source>
        <dbReference type="ARBA" id="ARBA00000348"/>
    </source>
</evidence>
<dbReference type="AlphaFoldDB" id="A0A1Y0I2Z6"/>
<comment type="miscellaneous">
    <text evidence="10">The reaction produces a racemic mixture of D-glycero-alpha-D-manno-heptose 7-phosphate and D-glycero-beta-D-manno-heptose 7-phosphate.</text>
</comment>
<keyword evidence="6 10" id="KW-0479">Metal-binding</keyword>
<evidence type="ECO:0000256" key="6">
    <source>
        <dbReference type="ARBA" id="ARBA00022723"/>
    </source>
</evidence>
<dbReference type="EC" id="5.3.1.28" evidence="10"/>
<dbReference type="InterPro" id="IPR046348">
    <property type="entry name" value="SIS_dom_sf"/>
</dbReference>
<dbReference type="InterPro" id="IPR004515">
    <property type="entry name" value="Phosphoheptose_Isoase"/>
</dbReference>
<dbReference type="KEGG" id="ome:OLMES_0750"/>
<dbReference type="InterPro" id="IPR050099">
    <property type="entry name" value="SIS_GmhA/DiaA_subfam"/>
</dbReference>
<dbReference type="GO" id="GO:0005975">
    <property type="term" value="P:carbohydrate metabolic process"/>
    <property type="evidence" value="ECO:0007669"/>
    <property type="project" value="UniProtKB-UniRule"/>
</dbReference>
<evidence type="ECO:0000256" key="7">
    <source>
        <dbReference type="ARBA" id="ARBA00022833"/>
    </source>
</evidence>
<dbReference type="InterPro" id="IPR001347">
    <property type="entry name" value="SIS_dom"/>
</dbReference>
<dbReference type="PROSITE" id="PS51464">
    <property type="entry name" value="SIS"/>
    <property type="match status" value="1"/>
</dbReference>
<comment type="catalytic activity">
    <reaction evidence="1 10">
        <text>2 D-sedoheptulose 7-phosphate = D-glycero-alpha-D-manno-heptose 7-phosphate + D-glycero-beta-D-manno-heptose 7-phosphate</text>
        <dbReference type="Rhea" id="RHEA:27489"/>
        <dbReference type="ChEBI" id="CHEBI:57483"/>
        <dbReference type="ChEBI" id="CHEBI:60203"/>
        <dbReference type="ChEBI" id="CHEBI:60204"/>
        <dbReference type="EC" id="5.3.1.28"/>
    </reaction>
</comment>
<dbReference type="GO" id="GO:2001061">
    <property type="term" value="P:D-glycero-D-manno-heptose 7-phosphate biosynthetic process"/>
    <property type="evidence" value="ECO:0007669"/>
    <property type="project" value="UniProtKB-UniPathway"/>
</dbReference>
<evidence type="ECO:0000256" key="3">
    <source>
        <dbReference type="ARBA" id="ARBA00004496"/>
    </source>
</evidence>
<feature type="binding site" evidence="10">
    <location>
        <position position="66"/>
    </location>
    <ligand>
        <name>Zn(2+)</name>
        <dbReference type="ChEBI" id="CHEBI:29105"/>
    </ligand>
</feature>
<keyword evidence="9 10" id="KW-0119">Carbohydrate metabolism</keyword>
<dbReference type="InterPro" id="IPR035461">
    <property type="entry name" value="GmhA/DiaA"/>
</dbReference>
<comment type="similarity">
    <text evidence="4 10">Belongs to the SIS family. GmhA subfamily.</text>
</comment>
<comment type="subcellular location">
    <subcellularLocation>
        <location evidence="3 10">Cytoplasm</location>
    </subcellularLocation>
</comment>
<dbReference type="RefSeq" id="WP_087460005.1">
    <property type="nucleotide sequence ID" value="NZ_CP021425.1"/>
</dbReference>
<dbReference type="GO" id="GO:0008270">
    <property type="term" value="F:zinc ion binding"/>
    <property type="evidence" value="ECO:0007669"/>
    <property type="project" value="UniProtKB-UniRule"/>
</dbReference>
<dbReference type="GO" id="GO:0005737">
    <property type="term" value="C:cytoplasm"/>
    <property type="evidence" value="ECO:0007669"/>
    <property type="project" value="UniProtKB-SubCell"/>
</dbReference>